<evidence type="ECO:0000256" key="6">
    <source>
        <dbReference type="SAM" id="MobiDB-lite"/>
    </source>
</evidence>
<name>A0ABW6MM26_9ACTN</name>
<dbReference type="PANTHER" id="PTHR10578:SF107">
    <property type="entry name" value="2-HYDROXYACID OXIDASE 1"/>
    <property type="match status" value="1"/>
</dbReference>
<reference evidence="8 9" key="1">
    <citation type="submission" date="2024-10" db="EMBL/GenBank/DDBJ databases">
        <title>The Natural Products Discovery Center: Release of the First 8490 Sequenced Strains for Exploring Actinobacteria Biosynthetic Diversity.</title>
        <authorList>
            <person name="Kalkreuter E."/>
            <person name="Kautsar S.A."/>
            <person name="Yang D."/>
            <person name="Bader C.D."/>
            <person name="Teijaro C.N."/>
            <person name="Fluegel L."/>
            <person name="Davis C.M."/>
            <person name="Simpson J.R."/>
            <person name="Lauterbach L."/>
            <person name="Steele A.D."/>
            <person name="Gui C."/>
            <person name="Meng S."/>
            <person name="Li G."/>
            <person name="Viehrig K."/>
            <person name="Ye F."/>
            <person name="Su P."/>
            <person name="Kiefer A.F."/>
            <person name="Nichols A."/>
            <person name="Cepeda A.J."/>
            <person name="Yan W."/>
            <person name="Fan B."/>
            <person name="Jiang Y."/>
            <person name="Adhikari A."/>
            <person name="Zheng C.-J."/>
            <person name="Schuster L."/>
            <person name="Cowan T.M."/>
            <person name="Smanski M.J."/>
            <person name="Chevrette M.G."/>
            <person name="De Carvalho L.P.S."/>
            <person name="Shen B."/>
        </authorList>
    </citation>
    <scope>NUCLEOTIDE SEQUENCE [LARGE SCALE GENOMIC DNA]</scope>
    <source>
        <strain evidence="8 9">NPDC006488</strain>
    </source>
</reference>
<dbReference type="SUPFAM" id="SSF51395">
    <property type="entry name" value="FMN-linked oxidoreductases"/>
    <property type="match status" value="1"/>
</dbReference>
<evidence type="ECO:0000256" key="1">
    <source>
        <dbReference type="ARBA" id="ARBA00001917"/>
    </source>
</evidence>
<evidence type="ECO:0000313" key="8">
    <source>
        <dbReference type="EMBL" id="MFE9606612.1"/>
    </source>
</evidence>
<comment type="cofactor">
    <cofactor evidence="1">
        <name>FMN</name>
        <dbReference type="ChEBI" id="CHEBI:58210"/>
    </cofactor>
</comment>
<keyword evidence="9" id="KW-1185">Reference proteome</keyword>
<evidence type="ECO:0000256" key="4">
    <source>
        <dbReference type="ARBA" id="ARBA00023002"/>
    </source>
</evidence>
<dbReference type="RefSeq" id="WP_388115244.1">
    <property type="nucleotide sequence ID" value="NZ_JBIAHM010000030.1"/>
</dbReference>
<protein>
    <submittedName>
        <fullName evidence="8">Alpha-hydroxy acid oxidase</fullName>
        <ecNumber evidence="8">1.-.-.-</ecNumber>
    </submittedName>
</protein>
<evidence type="ECO:0000256" key="5">
    <source>
        <dbReference type="ARBA" id="ARBA00024042"/>
    </source>
</evidence>
<keyword evidence="4 8" id="KW-0560">Oxidoreductase</keyword>
<dbReference type="Gene3D" id="3.20.20.70">
    <property type="entry name" value="Aldolase class I"/>
    <property type="match status" value="1"/>
</dbReference>
<keyword evidence="2" id="KW-0285">Flavoprotein</keyword>
<dbReference type="PANTHER" id="PTHR10578">
    <property type="entry name" value="S -2-HYDROXY-ACID OXIDASE-RELATED"/>
    <property type="match status" value="1"/>
</dbReference>
<organism evidence="8 9">
    <name type="scientific">Streptomyces hokutonensis</name>
    <dbReference type="NCBI Taxonomy" id="1306990"/>
    <lineage>
        <taxon>Bacteria</taxon>
        <taxon>Bacillati</taxon>
        <taxon>Actinomycetota</taxon>
        <taxon>Actinomycetes</taxon>
        <taxon>Kitasatosporales</taxon>
        <taxon>Streptomycetaceae</taxon>
        <taxon>Streptomyces</taxon>
    </lineage>
</organism>
<dbReference type="Pfam" id="PF01070">
    <property type="entry name" value="FMN_dh"/>
    <property type="match status" value="1"/>
</dbReference>
<dbReference type="EMBL" id="JBIAHM010000030">
    <property type="protein sequence ID" value="MFE9606612.1"/>
    <property type="molecule type" value="Genomic_DNA"/>
</dbReference>
<dbReference type="PIRSF" id="PIRSF000138">
    <property type="entry name" value="Al-hdrx_acd_dh"/>
    <property type="match status" value="1"/>
</dbReference>
<dbReference type="PROSITE" id="PS51349">
    <property type="entry name" value="FMN_HYDROXY_ACID_DH_2"/>
    <property type="match status" value="1"/>
</dbReference>
<feature type="compositionally biased region" description="Basic and acidic residues" evidence="6">
    <location>
        <begin position="368"/>
        <end position="377"/>
    </location>
</feature>
<evidence type="ECO:0000256" key="3">
    <source>
        <dbReference type="ARBA" id="ARBA00022643"/>
    </source>
</evidence>
<evidence type="ECO:0000256" key="2">
    <source>
        <dbReference type="ARBA" id="ARBA00022630"/>
    </source>
</evidence>
<evidence type="ECO:0000313" key="9">
    <source>
        <dbReference type="Proteomes" id="UP001601303"/>
    </source>
</evidence>
<dbReference type="EC" id="1.-.-.-" evidence="8"/>
<dbReference type="InterPro" id="IPR013785">
    <property type="entry name" value="Aldolase_TIM"/>
</dbReference>
<accession>A0ABW6MM26</accession>
<gene>
    <name evidence="8" type="ORF">ACFYNQ_49755</name>
</gene>
<evidence type="ECO:0000259" key="7">
    <source>
        <dbReference type="PROSITE" id="PS51349"/>
    </source>
</evidence>
<comment type="caution">
    <text evidence="8">The sequence shown here is derived from an EMBL/GenBank/DDBJ whole genome shotgun (WGS) entry which is preliminary data.</text>
</comment>
<dbReference type="PROSITE" id="PS00557">
    <property type="entry name" value="FMN_HYDROXY_ACID_DH_1"/>
    <property type="match status" value="1"/>
</dbReference>
<feature type="region of interest" description="Disordered" evidence="6">
    <location>
        <begin position="357"/>
        <end position="377"/>
    </location>
</feature>
<keyword evidence="3" id="KW-0288">FMN</keyword>
<dbReference type="InterPro" id="IPR000262">
    <property type="entry name" value="FMN-dep_DH"/>
</dbReference>
<dbReference type="Proteomes" id="UP001601303">
    <property type="component" value="Unassembled WGS sequence"/>
</dbReference>
<feature type="domain" description="FMN hydroxy acid dehydrogenase" evidence="7">
    <location>
        <begin position="1"/>
        <end position="356"/>
    </location>
</feature>
<proteinExistence type="inferred from homology"/>
<dbReference type="GO" id="GO:0016491">
    <property type="term" value="F:oxidoreductase activity"/>
    <property type="evidence" value="ECO:0007669"/>
    <property type="project" value="UniProtKB-KW"/>
</dbReference>
<dbReference type="InterPro" id="IPR012133">
    <property type="entry name" value="Alpha-hydoxy_acid_DH_FMN"/>
</dbReference>
<dbReference type="CDD" id="cd02809">
    <property type="entry name" value="alpha_hydroxyacid_oxid_FMN"/>
    <property type="match status" value="1"/>
</dbReference>
<dbReference type="InterPro" id="IPR008259">
    <property type="entry name" value="FMN_hydac_DH_AS"/>
</dbReference>
<dbReference type="InterPro" id="IPR037396">
    <property type="entry name" value="FMN_HAD"/>
</dbReference>
<sequence>MRYTVHDFEIAARAELDPVYADFIAGGARDEITVRANEAAFGRLQLLPRVLRGSAERELGISLFGHRASLPILISPTAFHKLVDPEGELATARAAAAAGVIMIVSMASTVAVGQVADAVRAAGDDVPRWFQLYIQPDLEITEALVRRATDAGCSALVVTVDSPVLGAGERNRRNGFHDLPPGLRCENLVDLRDGERGHVRQIAMSPELNWEHVDWLRGITSLPILLKGVLHPEDARLAVRHGVDGLLLSNHGGRQLDTVPATLELLPEILAAVEGRVPVVLDGGVRRGTDVVKALALGASAVGIGRPVMWALAEGGEKGVRRLLELLRDELDDTLALCGASGLADLTPDLVRVPTWGPVPGPAPTPGADRRFGGVVA</sequence>
<comment type="similarity">
    <text evidence="5">Belongs to the FMN-dependent alpha-hydroxy acid dehydrogenase family.</text>
</comment>